<dbReference type="GO" id="GO:0051539">
    <property type="term" value="F:4 iron, 4 sulfur cluster binding"/>
    <property type="evidence" value="ECO:0007669"/>
    <property type="project" value="UniProtKB-UniRule"/>
</dbReference>
<evidence type="ECO:0000313" key="9">
    <source>
        <dbReference type="EMBL" id="MBS3061101.1"/>
    </source>
</evidence>
<evidence type="ECO:0000256" key="2">
    <source>
        <dbReference type="ARBA" id="ARBA00022515"/>
    </source>
</evidence>
<feature type="domain" description="DNA primase large subunit C-terminal" evidence="8">
    <location>
        <begin position="229"/>
        <end position="326"/>
    </location>
</feature>
<keyword evidence="6 7" id="KW-0411">Iron-sulfur</keyword>
<dbReference type="PANTHER" id="PTHR10537">
    <property type="entry name" value="DNA PRIMASE LARGE SUBUNIT"/>
    <property type="match status" value="1"/>
</dbReference>
<keyword evidence="2 7" id="KW-0639">Primosome</keyword>
<comment type="similarity">
    <text evidence="7">Belongs to the eukaryotic-type primase large subunit family.</text>
</comment>
<dbReference type="InterPro" id="IPR023642">
    <property type="entry name" value="DNA_primase_lsu_PriL"/>
</dbReference>
<feature type="binding site" evidence="7">
    <location>
        <position position="238"/>
    </location>
    <ligand>
        <name>[4Fe-4S] cluster</name>
        <dbReference type="ChEBI" id="CHEBI:49883"/>
    </ligand>
</feature>
<evidence type="ECO:0000256" key="1">
    <source>
        <dbReference type="ARBA" id="ARBA00022485"/>
    </source>
</evidence>
<keyword evidence="1 7" id="KW-0004">4Fe-4S</keyword>
<dbReference type="PANTHER" id="PTHR10537:SF3">
    <property type="entry name" value="DNA PRIMASE LARGE SUBUNIT"/>
    <property type="match status" value="1"/>
</dbReference>
<feature type="binding site" evidence="7">
    <location>
        <position position="322"/>
    </location>
    <ligand>
        <name>[4Fe-4S] cluster</name>
        <dbReference type="ChEBI" id="CHEBI:49883"/>
    </ligand>
</feature>
<evidence type="ECO:0000256" key="3">
    <source>
        <dbReference type="ARBA" id="ARBA00022705"/>
    </source>
</evidence>
<sequence>MFSIDELRFASKFPFSATSRQVLKLNGFELNRVPAQVLKKAVLLIVFAQKPHKKAEYEKFFSERQIGSSDLLLTDVQAFPVAKILLSAMNQPEFFDRFADLFARQTFFYLSLESNKETLLGLANEMNSKAHPSSKQGFFAQVALTDFLEANFREDFMKLVNQQLDSGTIFLNRNDFCRFLSELSRERVASSLPVSLENVPKNFVDVSRQLKEQLAFRKRQEFDFKSLGSVDQDAFPPCMAKIYSELLAGQNVNHPGRFNLATFLVAIGMPTDQIVDAFKGAPNFDEKVTRYQVERIAGHGKAKYSPSSCAKMREYELCVANCPVTHPLQFYRNQKQGAKTADAQSASE</sequence>
<dbReference type="CDD" id="cd06560">
    <property type="entry name" value="PriL"/>
    <property type="match status" value="1"/>
</dbReference>
<dbReference type="InterPro" id="IPR007238">
    <property type="entry name" value="DNA_primase_lsu_euk/arc"/>
</dbReference>
<evidence type="ECO:0000259" key="8">
    <source>
        <dbReference type="Pfam" id="PF04104"/>
    </source>
</evidence>
<comment type="cofactor">
    <cofactor evidence="7">
        <name>[4Fe-4S] cluster</name>
        <dbReference type="ChEBI" id="CHEBI:49883"/>
    </cofactor>
    <text evidence="7">Binds 1 [4Fe-4S] cluster.</text>
</comment>
<reference evidence="9" key="2">
    <citation type="submission" date="2021-05" db="EMBL/GenBank/DDBJ databases">
        <title>Protein family content uncovers lineage relationships and bacterial pathway maintenance mechanisms in DPANN archaea.</title>
        <authorList>
            <person name="Castelle C.J."/>
            <person name="Meheust R."/>
            <person name="Jaffe A.L."/>
            <person name="Seitz K."/>
            <person name="Gong X."/>
            <person name="Baker B.J."/>
            <person name="Banfield J.F."/>
        </authorList>
    </citation>
    <scope>NUCLEOTIDE SEQUENCE</scope>
    <source>
        <strain evidence="9">RIFCSPLOWO2_01_FULL_AR10_48_17</strain>
    </source>
</reference>
<feature type="binding site" evidence="7">
    <location>
        <position position="309"/>
    </location>
    <ligand>
        <name>[4Fe-4S] cluster</name>
        <dbReference type="ChEBI" id="CHEBI:49883"/>
    </ligand>
</feature>
<comment type="caution">
    <text evidence="9">The sequence shown here is derived from an EMBL/GenBank/DDBJ whole genome shotgun (WGS) entry which is preliminary data.</text>
</comment>
<evidence type="ECO:0000313" key="10">
    <source>
        <dbReference type="Proteomes" id="UP000675968"/>
    </source>
</evidence>
<evidence type="ECO:0000256" key="6">
    <source>
        <dbReference type="ARBA" id="ARBA00023014"/>
    </source>
</evidence>
<keyword evidence="5 7" id="KW-0408">Iron</keyword>
<feature type="binding site" evidence="7">
    <location>
        <position position="318"/>
    </location>
    <ligand>
        <name>[4Fe-4S] cluster</name>
        <dbReference type="ChEBI" id="CHEBI:49883"/>
    </ligand>
</feature>
<dbReference type="Proteomes" id="UP000675968">
    <property type="component" value="Unassembled WGS sequence"/>
</dbReference>
<protein>
    <recommendedName>
        <fullName evidence="7">DNA primase large subunit PriL</fullName>
    </recommendedName>
</protein>
<evidence type="ECO:0000256" key="7">
    <source>
        <dbReference type="HAMAP-Rule" id="MF_00701"/>
    </source>
</evidence>
<dbReference type="GO" id="GO:0006270">
    <property type="term" value="P:DNA replication initiation"/>
    <property type="evidence" value="ECO:0007669"/>
    <property type="project" value="TreeGrafter"/>
</dbReference>
<dbReference type="GO" id="GO:0003899">
    <property type="term" value="F:DNA-directed RNA polymerase activity"/>
    <property type="evidence" value="ECO:0007669"/>
    <property type="project" value="InterPro"/>
</dbReference>
<dbReference type="InterPro" id="IPR058560">
    <property type="entry name" value="DNA_primase_C"/>
</dbReference>
<dbReference type="GO" id="GO:0046872">
    <property type="term" value="F:metal ion binding"/>
    <property type="evidence" value="ECO:0007669"/>
    <property type="project" value="UniProtKB-KW"/>
</dbReference>
<keyword evidence="3 7" id="KW-0235">DNA replication</keyword>
<dbReference type="SUPFAM" id="SSF140914">
    <property type="entry name" value="PriB N-terminal domain-like"/>
    <property type="match status" value="1"/>
</dbReference>
<evidence type="ECO:0000256" key="4">
    <source>
        <dbReference type="ARBA" id="ARBA00022723"/>
    </source>
</evidence>
<dbReference type="GO" id="GO:1990077">
    <property type="term" value="C:primosome complex"/>
    <property type="evidence" value="ECO:0007669"/>
    <property type="project" value="UniProtKB-KW"/>
</dbReference>
<dbReference type="HAMAP" id="MF_00701">
    <property type="entry name" value="DNA_primase_lrg_arc"/>
    <property type="match status" value="1"/>
</dbReference>
<gene>
    <name evidence="7" type="primary">priL</name>
    <name evidence="9" type="ORF">J4215_00800</name>
</gene>
<dbReference type="Pfam" id="PF04104">
    <property type="entry name" value="DNA_primase_lrg"/>
    <property type="match status" value="1"/>
</dbReference>
<dbReference type="GO" id="GO:0006269">
    <property type="term" value="P:DNA replication, synthesis of primer"/>
    <property type="evidence" value="ECO:0007669"/>
    <property type="project" value="UniProtKB-UniRule"/>
</dbReference>
<evidence type="ECO:0000256" key="5">
    <source>
        <dbReference type="ARBA" id="ARBA00023004"/>
    </source>
</evidence>
<organism evidence="9 10">
    <name type="scientific">Candidatus Iainarchaeum sp</name>
    <dbReference type="NCBI Taxonomy" id="3101447"/>
    <lineage>
        <taxon>Archaea</taxon>
        <taxon>Candidatus Iainarchaeota</taxon>
        <taxon>Candidatus Iainarchaeia</taxon>
        <taxon>Candidatus Iainarchaeales</taxon>
        <taxon>Candidatus Iainarchaeaceae</taxon>
        <taxon>Candidatus Iainarchaeum</taxon>
    </lineage>
</organism>
<reference evidence="9" key="1">
    <citation type="submission" date="2021-03" db="EMBL/GenBank/DDBJ databases">
        <authorList>
            <person name="Jaffe A."/>
        </authorList>
    </citation>
    <scope>NUCLEOTIDE SEQUENCE</scope>
    <source>
        <strain evidence="9">RIFCSPLOWO2_01_FULL_AR10_48_17</strain>
    </source>
</reference>
<name>A0A8T4L2W1_9ARCH</name>
<keyword evidence="4 7" id="KW-0479">Metal-binding</keyword>
<dbReference type="EMBL" id="JAGVWC010000006">
    <property type="protein sequence ID" value="MBS3061101.1"/>
    <property type="molecule type" value="Genomic_DNA"/>
</dbReference>
<proteinExistence type="inferred from homology"/>
<dbReference type="AlphaFoldDB" id="A0A8T4L2W1"/>
<comment type="subunit">
    <text evidence="7">Heterodimer of a small subunit (PriS) and a large subunit (PriL).</text>
</comment>
<accession>A0A8T4L2W1</accession>
<comment type="function">
    <text evidence="7">Regulatory subunit of DNA primase, an RNA polymerase that catalyzes the synthesis of short RNA molecules used as primers for DNA polymerase during DNA replication. Stabilizes and modulates the activity of the small subunit, increasing the rate of DNA synthesis, and conferring RNA synthesis capability. The DNA polymerase activity may enable DNA primase to also catalyze primer extension after primer synthesis. May also play a role in DNA repair.</text>
</comment>